<keyword evidence="3" id="KW-1185">Reference proteome</keyword>
<evidence type="ECO:0000313" key="2">
    <source>
        <dbReference type="EMBL" id="KAJ4348599.1"/>
    </source>
</evidence>
<dbReference type="RefSeq" id="XP_056067987.1">
    <property type="nucleotide sequence ID" value="XM_056218722.1"/>
</dbReference>
<dbReference type="AlphaFoldDB" id="A0A9W9C8N5"/>
<dbReference type="Proteomes" id="UP001140513">
    <property type="component" value="Unassembled WGS sequence"/>
</dbReference>
<dbReference type="GeneID" id="80913507"/>
<sequence length="251" mass="27513">MSKPQIVLIPGAWHFPSCYSLIIPKLEAAGYTVHTTQLPSVTDHDPPKDLSADIAAVQTIVDKAIGSGNDVIVCPHSWGGIVVGSALVGYSKNEREAQGGKGGVVRCGYMCAFMASEGMSLKDANKGQPTTWWTVKDDEFSLLNDNARDTFYNDLPPSQRDYWFEKVSRTHSLHSFGAKATGEAWKQIPTYYLLCEDDMAIPAAAQEAMTSMVKNMGGELWTERLKSSHSPFLSHVDETVAWIRKVAGEDV</sequence>
<dbReference type="InterPro" id="IPR029058">
    <property type="entry name" value="AB_hydrolase_fold"/>
</dbReference>
<feature type="domain" description="AB hydrolase-1" evidence="1">
    <location>
        <begin position="6"/>
        <end position="241"/>
    </location>
</feature>
<name>A0A9W9C8N5_9PLEO</name>
<gene>
    <name evidence="2" type="ORF">N0V89_009977</name>
</gene>
<protein>
    <recommendedName>
        <fullName evidence="1">AB hydrolase-1 domain-containing protein</fullName>
    </recommendedName>
</protein>
<dbReference type="PANTHER" id="PTHR37017:SF11">
    <property type="entry name" value="ESTERASE_LIPASE_THIOESTERASE DOMAIN-CONTAINING PROTEIN"/>
    <property type="match status" value="1"/>
</dbReference>
<dbReference type="PANTHER" id="PTHR37017">
    <property type="entry name" value="AB HYDROLASE-1 DOMAIN-CONTAINING PROTEIN-RELATED"/>
    <property type="match status" value="1"/>
</dbReference>
<dbReference type="Pfam" id="PF12697">
    <property type="entry name" value="Abhydrolase_6"/>
    <property type="match status" value="1"/>
</dbReference>
<dbReference type="Gene3D" id="3.40.50.1820">
    <property type="entry name" value="alpha/beta hydrolase"/>
    <property type="match status" value="1"/>
</dbReference>
<organism evidence="2 3">
    <name type="scientific">Didymosphaeria variabile</name>
    <dbReference type="NCBI Taxonomy" id="1932322"/>
    <lineage>
        <taxon>Eukaryota</taxon>
        <taxon>Fungi</taxon>
        <taxon>Dikarya</taxon>
        <taxon>Ascomycota</taxon>
        <taxon>Pezizomycotina</taxon>
        <taxon>Dothideomycetes</taxon>
        <taxon>Pleosporomycetidae</taxon>
        <taxon>Pleosporales</taxon>
        <taxon>Massarineae</taxon>
        <taxon>Didymosphaeriaceae</taxon>
        <taxon>Didymosphaeria</taxon>
    </lineage>
</organism>
<dbReference type="SUPFAM" id="SSF53474">
    <property type="entry name" value="alpha/beta-Hydrolases"/>
    <property type="match status" value="1"/>
</dbReference>
<reference evidence="2" key="1">
    <citation type="submission" date="2022-10" db="EMBL/GenBank/DDBJ databases">
        <title>Tapping the CABI collections for fungal endophytes: first genome assemblies for Collariella, Neodidymelliopsis, Ascochyta clinopodiicola, Didymella pomorum, Didymosphaeria variabile, Neocosmospora piperis and Neocucurbitaria cava.</title>
        <authorList>
            <person name="Hill R."/>
        </authorList>
    </citation>
    <scope>NUCLEOTIDE SEQUENCE</scope>
    <source>
        <strain evidence="2">IMI 356815</strain>
    </source>
</reference>
<dbReference type="OrthoDB" id="1263307at2759"/>
<accession>A0A9W9C8N5</accession>
<evidence type="ECO:0000259" key="1">
    <source>
        <dbReference type="Pfam" id="PF12697"/>
    </source>
</evidence>
<proteinExistence type="predicted"/>
<evidence type="ECO:0000313" key="3">
    <source>
        <dbReference type="Proteomes" id="UP001140513"/>
    </source>
</evidence>
<dbReference type="InterPro" id="IPR052897">
    <property type="entry name" value="Sec-Metab_Biosynth_Hydrolase"/>
</dbReference>
<comment type="caution">
    <text evidence="2">The sequence shown here is derived from an EMBL/GenBank/DDBJ whole genome shotgun (WGS) entry which is preliminary data.</text>
</comment>
<dbReference type="InterPro" id="IPR000073">
    <property type="entry name" value="AB_hydrolase_1"/>
</dbReference>
<dbReference type="EMBL" id="JAPEUX010000007">
    <property type="protein sequence ID" value="KAJ4348599.1"/>
    <property type="molecule type" value="Genomic_DNA"/>
</dbReference>